<sequence>MQTANLIVNPGGDAAGGGTGQPTPVVPGWTTIEGTAAVIAYGSSGYPTAASPGPGDRGANFLGGGQSPRTRLTQQITLPMTAQIDAGTALFDTGGWLGGYAGQDDGVRLSVEFLDAAARPLGVVVLGPVTAAERGSTTGLLRRAQTGTVPPGSRTARVLLLFTRDGGTSNDGYADSLWLTLSTPATNLLANPGGDAGPGGSGGATASIPGWTHLEGGTAVIAYGTSGYPTASSPGPANRGANFLGGGTSARSRVGQSVTLPGTAAIDAGTARYDAAAWLGGYADQNDTAQLSVAFRNAAGQTLSTVVLGPVTAAQRADTTGLLSRTATGPVPAGSRTAQVELLFVRAGGTSNDGYADSLSLSITTGGA</sequence>
<dbReference type="Proteomes" id="UP000659904">
    <property type="component" value="Unassembled WGS sequence"/>
</dbReference>
<dbReference type="RefSeq" id="WP_239165517.1">
    <property type="nucleotide sequence ID" value="NZ_BONH01000016.1"/>
</dbReference>
<evidence type="ECO:0000313" key="3">
    <source>
        <dbReference type="Proteomes" id="UP000659904"/>
    </source>
</evidence>
<accession>A0A8J3KNR6</accession>
<feature type="region of interest" description="Disordered" evidence="1">
    <location>
        <begin position="49"/>
        <end position="69"/>
    </location>
</feature>
<comment type="caution">
    <text evidence="2">The sequence shown here is derived from an EMBL/GenBank/DDBJ whole genome shotgun (WGS) entry which is preliminary data.</text>
</comment>
<evidence type="ECO:0000313" key="2">
    <source>
        <dbReference type="EMBL" id="GIF98634.1"/>
    </source>
</evidence>
<evidence type="ECO:0000256" key="1">
    <source>
        <dbReference type="SAM" id="MobiDB-lite"/>
    </source>
</evidence>
<feature type="region of interest" description="Disordered" evidence="1">
    <location>
        <begin position="1"/>
        <end position="25"/>
    </location>
</feature>
<protein>
    <submittedName>
        <fullName evidence="2">Uncharacterized protein</fullName>
    </submittedName>
</protein>
<reference evidence="2 3" key="1">
    <citation type="submission" date="2021-01" db="EMBL/GenBank/DDBJ databases">
        <title>Whole genome shotgun sequence of Catellatospora citrea NBRC 14495.</title>
        <authorList>
            <person name="Komaki H."/>
            <person name="Tamura T."/>
        </authorList>
    </citation>
    <scope>NUCLEOTIDE SEQUENCE [LARGE SCALE GENOMIC DNA]</scope>
    <source>
        <strain evidence="2 3">NBRC 14495</strain>
    </source>
</reference>
<organism evidence="2 3">
    <name type="scientific">Catellatospora citrea</name>
    <dbReference type="NCBI Taxonomy" id="53366"/>
    <lineage>
        <taxon>Bacteria</taxon>
        <taxon>Bacillati</taxon>
        <taxon>Actinomycetota</taxon>
        <taxon>Actinomycetes</taxon>
        <taxon>Micromonosporales</taxon>
        <taxon>Micromonosporaceae</taxon>
        <taxon>Catellatospora</taxon>
    </lineage>
</organism>
<dbReference type="AlphaFoldDB" id="A0A8J3KNR6"/>
<dbReference type="EMBL" id="BONH01000016">
    <property type="protein sequence ID" value="GIF98634.1"/>
    <property type="molecule type" value="Genomic_DNA"/>
</dbReference>
<proteinExistence type="predicted"/>
<gene>
    <name evidence="2" type="ORF">Cci01nite_37280</name>
</gene>
<dbReference type="Gene3D" id="2.60.120.260">
    <property type="entry name" value="Galactose-binding domain-like"/>
    <property type="match status" value="1"/>
</dbReference>
<name>A0A8J3KNR6_9ACTN</name>
<keyword evidence="3" id="KW-1185">Reference proteome</keyword>